<keyword evidence="1" id="KW-0732">Signal</keyword>
<feature type="signal peptide" evidence="1">
    <location>
        <begin position="1"/>
        <end position="22"/>
    </location>
</feature>
<evidence type="ECO:0000313" key="3">
    <source>
        <dbReference type="Proteomes" id="UP000003277"/>
    </source>
</evidence>
<dbReference type="OrthoDB" id="1634105at2"/>
<proteinExistence type="predicted"/>
<name>H1D304_9FIRM</name>
<dbReference type="AlphaFoldDB" id="H1D304"/>
<evidence type="ECO:0000256" key="1">
    <source>
        <dbReference type="SAM" id="SignalP"/>
    </source>
</evidence>
<dbReference type="Proteomes" id="UP000003277">
    <property type="component" value="Unassembled WGS sequence"/>
</dbReference>
<dbReference type="RefSeq" id="WP_008860484.1">
    <property type="nucleotide sequence ID" value="NZ_JH591190.1"/>
</dbReference>
<dbReference type="HOGENOM" id="CLU_1127666_0_0_9"/>
<sequence>MKKLLAPILAACLMVGGETALAENWIPFQDSDTTLVDTDSYVDSGLRSSLSIKSKAKEGDTISNIEFDKNHRTYRVTEMKTLDAKGAVTNDFTYSDDPQNWSALVPHSFGMNLYSHYVENPLPRFTNPQWLVIYKEEGVRFHGSTYDVEKNTISYKDGYATFWIRISYPWKDQNFSSVIYQVRMDVPHKRIQTLSMTRYDYDGKVQSHGAGSRDRETIAEGSPMEKVHAYINKELLAGHIRMMSSL</sequence>
<evidence type="ECO:0008006" key="4">
    <source>
        <dbReference type="Google" id="ProtNLM"/>
    </source>
</evidence>
<feature type="chain" id="PRO_5003548413" description="MucBP domain-containing protein" evidence="1">
    <location>
        <begin position="23"/>
        <end position="246"/>
    </location>
</feature>
<protein>
    <recommendedName>
        <fullName evidence="4">MucBP domain-containing protein</fullName>
    </recommendedName>
</protein>
<reference evidence="2 3" key="1">
    <citation type="submission" date="2011-11" db="EMBL/GenBank/DDBJ databases">
        <title>The Genome Sequence of Dialister succinatiphilus YIT 11850.</title>
        <authorList>
            <consortium name="The Broad Institute Genome Sequencing Platform"/>
            <person name="Earl A."/>
            <person name="Ward D."/>
            <person name="Feldgarden M."/>
            <person name="Gevers D."/>
            <person name="Morotomi M."/>
            <person name="Young S.K."/>
            <person name="Zeng Q."/>
            <person name="Gargeya S."/>
            <person name="Fitzgerald M."/>
            <person name="Haas B."/>
            <person name="Abouelleil A."/>
            <person name="Alvarado L."/>
            <person name="Arachchi H.M."/>
            <person name="Berlin A."/>
            <person name="Brown A."/>
            <person name="Chapman S.B."/>
            <person name="Dunbar C."/>
            <person name="Gearin G."/>
            <person name="Goldberg J."/>
            <person name="Griggs A."/>
            <person name="Gujja S."/>
            <person name="Heiman D."/>
            <person name="Howarth C."/>
            <person name="Lui A."/>
            <person name="MacDonald P.J.P."/>
            <person name="Montmayeur A."/>
            <person name="Murphy C."/>
            <person name="Neiman D."/>
            <person name="Pearson M."/>
            <person name="Priest M."/>
            <person name="Roberts A."/>
            <person name="Saif S."/>
            <person name="Shea T."/>
            <person name="Sisk P."/>
            <person name="Stolte C."/>
            <person name="Sykes S."/>
            <person name="Wortman J."/>
            <person name="Nusbaum C."/>
            <person name="Birren B."/>
        </authorList>
    </citation>
    <scope>NUCLEOTIDE SEQUENCE [LARGE SCALE GENOMIC DNA]</scope>
    <source>
        <strain evidence="2 3">YIT 11850</strain>
    </source>
</reference>
<comment type="caution">
    <text evidence="2">The sequence shown here is derived from an EMBL/GenBank/DDBJ whole genome shotgun (WGS) entry which is preliminary data.</text>
</comment>
<dbReference type="GeneID" id="98911385"/>
<keyword evidence="3" id="KW-1185">Reference proteome</keyword>
<accession>H1D304</accession>
<organism evidence="2 3">
    <name type="scientific">Dialister succinatiphilus YIT 11850</name>
    <dbReference type="NCBI Taxonomy" id="742743"/>
    <lineage>
        <taxon>Bacteria</taxon>
        <taxon>Bacillati</taxon>
        <taxon>Bacillota</taxon>
        <taxon>Negativicutes</taxon>
        <taxon>Veillonellales</taxon>
        <taxon>Veillonellaceae</taxon>
        <taxon>Dialister</taxon>
    </lineage>
</organism>
<evidence type="ECO:0000313" key="2">
    <source>
        <dbReference type="EMBL" id="EHO62084.1"/>
    </source>
</evidence>
<dbReference type="PATRIC" id="fig|742743.3.peg.2007"/>
<gene>
    <name evidence="2" type="ORF">HMPREF9453_01992</name>
</gene>
<dbReference type="EMBL" id="ADLT01000069">
    <property type="protein sequence ID" value="EHO62084.1"/>
    <property type="molecule type" value="Genomic_DNA"/>
</dbReference>